<name>A0A6G0Y6H6_APHCR</name>
<gene>
    <name evidence="1" type="ORF">FWK35_00025250</name>
</gene>
<sequence>TYRIIFDSKLHWLPFLKYIRDSISKKHNIIKIIAHTSWGRDIQTNLNTVITLSIGGFKFSPIESICRNIANKITPDIVRRKNITYSFLMSKNEPLLCYNDCYGVLGIVNHIITDCQKP</sequence>
<proteinExistence type="predicted"/>
<comment type="caution">
    <text evidence="1">The sequence shown here is derived from an EMBL/GenBank/DDBJ whole genome shotgun (WGS) entry which is preliminary data.</text>
</comment>
<reference evidence="1 2" key="1">
    <citation type="submission" date="2019-08" db="EMBL/GenBank/DDBJ databases">
        <title>Whole genome of Aphis craccivora.</title>
        <authorList>
            <person name="Voronova N.V."/>
            <person name="Shulinski R.S."/>
            <person name="Bandarenka Y.V."/>
            <person name="Zhorov D.G."/>
            <person name="Warner D."/>
        </authorList>
    </citation>
    <scope>NUCLEOTIDE SEQUENCE [LARGE SCALE GENOMIC DNA]</scope>
    <source>
        <strain evidence="1">180601</strain>
        <tissue evidence="1">Whole Body</tissue>
    </source>
</reference>
<evidence type="ECO:0000313" key="1">
    <source>
        <dbReference type="EMBL" id="KAF0749960.1"/>
    </source>
</evidence>
<keyword evidence="2" id="KW-1185">Reference proteome</keyword>
<dbReference type="AlphaFoldDB" id="A0A6G0Y6H6"/>
<dbReference type="Proteomes" id="UP000478052">
    <property type="component" value="Unassembled WGS sequence"/>
</dbReference>
<protein>
    <submittedName>
        <fullName evidence="1">RNase H domain-containing protein</fullName>
    </submittedName>
</protein>
<feature type="non-terminal residue" evidence="1">
    <location>
        <position position="1"/>
    </location>
</feature>
<accession>A0A6G0Y6H6</accession>
<evidence type="ECO:0000313" key="2">
    <source>
        <dbReference type="Proteomes" id="UP000478052"/>
    </source>
</evidence>
<feature type="non-terminal residue" evidence="1">
    <location>
        <position position="118"/>
    </location>
</feature>
<organism evidence="1 2">
    <name type="scientific">Aphis craccivora</name>
    <name type="common">Cowpea aphid</name>
    <dbReference type="NCBI Taxonomy" id="307492"/>
    <lineage>
        <taxon>Eukaryota</taxon>
        <taxon>Metazoa</taxon>
        <taxon>Ecdysozoa</taxon>
        <taxon>Arthropoda</taxon>
        <taxon>Hexapoda</taxon>
        <taxon>Insecta</taxon>
        <taxon>Pterygota</taxon>
        <taxon>Neoptera</taxon>
        <taxon>Paraneoptera</taxon>
        <taxon>Hemiptera</taxon>
        <taxon>Sternorrhyncha</taxon>
        <taxon>Aphidomorpha</taxon>
        <taxon>Aphidoidea</taxon>
        <taxon>Aphididae</taxon>
        <taxon>Aphidini</taxon>
        <taxon>Aphis</taxon>
        <taxon>Aphis</taxon>
    </lineage>
</organism>
<dbReference type="EMBL" id="VUJU01005909">
    <property type="protein sequence ID" value="KAF0749960.1"/>
    <property type="molecule type" value="Genomic_DNA"/>
</dbReference>